<dbReference type="OMA" id="ENWIAIC"/>
<name>A0A670JHG8_PODMU</name>
<reference evidence="2 3" key="1">
    <citation type="journal article" date="2019" name="Proc. Natl. Acad. Sci. U.S.A.">
        <title>Regulatory changes in pterin and carotenoid genes underlie balanced color polymorphisms in the wall lizard.</title>
        <authorList>
            <person name="Andrade P."/>
            <person name="Pinho C."/>
            <person name="Perez I de Lanuza G."/>
            <person name="Afonso S."/>
            <person name="Brejcha J."/>
            <person name="Rubin C.J."/>
            <person name="Wallerman O."/>
            <person name="Pereira P."/>
            <person name="Sabatino S.J."/>
            <person name="Bellati A."/>
            <person name="Pellitteri-Rosa D."/>
            <person name="Bosakova Z."/>
            <person name="Bunikis I."/>
            <person name="Carretero M.A."/>
            <person name="Feiner N."/>
            <person name="Marsik P."/>
            <person name="Pauperio F."/>
            <person name="Salvi D."/>
            <person name="Soler L."/>
            <person name="While G.M."/>
            <person name="Uller T."/>
            <person name="Font E."/>
            <person name="Andersson L."/>
            <person name="Carneiro M."/>
        </authorList>
    </citation>
    <scope>NUCLEOTIDE SEQUENCE</scope>
</reference>
<protein>
    <recommendedName>
        <fullName evidence="1">Reverse transcriptase domain-containing protein</fullName>
    </recommendedName>
</protein>
<evidence type="ECO:0000313" key="3">
    <source>
        <dbReference type="Proteomes" id="UP000472272"/>
    </source>
</evidence>
<dbReference type="Ensembl" id="ENSPMRT00000025593.1">
    <property type="protein sequence ID" value="ENSPMRP00000024128.1"/>
    <property type="gene ID" value="ENSPMRG00000015610.1"/>
</dbReference>
<dbReference type="InterPro" id="IPR043502">
    <property type="entry name" value="DNA/RNA_pol_sf"/>
</dbReference>
<keyword evidence="3" id="KW-1185">Reference proteome</keyword>
<dbReference type="InterPro" id="IPR005135">
    <property type="entry name" value="Endo/exonuclease/phosphatase"/>
</dbReference>
<dbReference type="AlphaFoldDB" id="A0A670JHG8"/>
<dbReference type="SUPFAM" id="SSF56672">
    <property type="entry name" value="DNA/RNA polymerases"/>
    <property type="match status" value="1"/>
</dbReference>
<organism evidence="2 3">
    <name type="scientific">Podarcis muralis</name>
    <name type="common">Wall lizard</name>
    <name type="synonym">Lacerta muralis</name>
    <dbReference type="NCBI Taxonomy" id="64176"/>
    <lineage>
        <taxon>Eukaryota</taxon>
        <taxon>Metazoa</taxon>
        <taxon>Chordata</taxon>
        <taxon>Craniata</taxon>
        <taxon>Vertebrata</taxon>
        <taxon>Euteleostomi</taxon>
        <taxon>Lepidosauria</taxon>
        <taxon>Squamata</taxon>
        <taxon>Bifurcata</taxon>
        <taxon>Unidentata</taxon>
        <taxon>Episquamata</taxon>
        <taxon>Laterata</taxon>
        <taxon>Lacertibaenia</taxon>
        <taxon>Lacertidae</taxon>
        <taxon>Podarcis</taxon>
    </lineage>
</organism>
<evidence type="ECO:0000259" key="1">
    <source>
        <dbReference type="PROSITE" id="PS50878"/>
    </source>
</evidence>
<dbReference type="Pfam" id="PF03372">
    <property type="entry name" value="Exo_endo_phos"/>
    <property type="match status" value="1"/>
</dbReference>
<feature type="domain" description="Reverse transcriptase" evidence="1">
    <location>
        <begin position="492"/>
        <end position="766"/>
    </location>
</feature>
<dbReference type="PROSITE" id="PS50878">
    <property type="entry name" value="RT_POL"/>
    <property type="match status" value="1"/>
</dbReference>
<dbReference type="PANTHER" id="PTHR31635:SF196">
    <property type="entry name" value="REVERSE TRANSCRIPTASE DOMAIN-CONTAINING PROTEIN-RELATED"/>
    <property type="match status" value="1"/>
</dbReference>
<evidence type="ECO:0000313" key="2">
    <source>
        <dbReference type="Ensembl" id="ENSPMRP00000024128.1"/>
    </source>
</evidence>
<dbReference type="Pfam" id="PF00078">
    <property type="entry name" value="RVT_1"/>
    <property type="match status" value="1"/>
</dbReference>
<proteinExistence type="predicted"/>
<accession>A0A670JHG8</accession>
<dbReference type="GO" id="GO:0003824">
    <property type="term" value="F:catalytic activity"/>
    <property type="evidence" value="ECO:0007669"/>
    <property type="project" value="InterPro"/>
</dbReference>
<dbReference type="SUPFAM" id="SSF56219">
    <property type="entry name" value="DNase I-like"/>
    <property type="match status" value="1"/>
</dbReference>
<reference evidence="2" key="3">
    <citation type="submission" date="2025-09" db="UniProtKB">
        <authorList>
            <consortium name="Ensembl"/>
        </authorList>
    </citation>
    <scope>IDENTIFICATION</scope>
</reference>
<sequence length="898" mass="106184">MTLKIWNWNINGMNEKKKRNKIEQFLKKKNLDIICFTRNARGKKTQKILINKRLGNEFASSDKEKKRGVVLYIKNKIEAQQIFKDEEGRIIAVRIKWQGENLIVVGIYAPNGNKTEFYKTLEEKLFEYMDQKIISMGDMNGVVSLEMDKLREGTSKEGKLPKSFFSLIKNCNLIDIWRLRHPLDKQFTYYSEPNQSMSRIEQIWISSELSPRTQQIEIKPKVISDHSPIEFELKSFEERTFRWRLKDYLLNDQEIVEKAQKKLTEYFVDNCNKGTKTKVVWDASKAVMRGFFIQQNTIKNKNREKGKEEILKQIMDNEQKLIKKPNSSKIKENIKVLQAQFTTIINREVEWNIKKLRQRNFEFSNKSGKWLAWQIKKRKEQSTINKITLEGEEITNPKEIRKGFLDYYRRLYKNKERNNLRKIERFLKDKKVQKIPTDKKDQLNTPIEIEEIKEVIKDLKRGKAPGPDGFTVCYYKEMKSILMMPLKEVMNNILREGEIPETWKEAYITIIPKQDSDLTEVKNYRPISLLNTDYKIFAGILAKRMKNILLEIIHKDQAGFLPGRQMKDNIRNIINMMEYLSARNDKQAIMMFVDAEKAFDNVVWDFMLKNLEHMEVGKDFFNGIKAIYTEQKAKLIINNVVTEEIKIQKGTRQGCPLSPPLFTTVLEVLLNSIRQNKKIKGVTIGQNEYKIKAFADDLVIMIEEPTTTVKEVLEEMEQFGEVAGFKLNKRKTKMIVKNMDQSAIEIMQQQSQIEVVKKVKYLGIWVTPKNIDLYKNNYEPVWNEIRKDLEVWGRMKLSFWGRISTIKMNVLPKLLFLFQTIPIIKGNRVFKEWQRAISRYIWQGKKPRIQFKLLTDIRERGGFALPDLKLYYEASCLCWLKDWVKLENNELLDLEGFD</sequence>
<dbReference type="InterPro" id="IPR000477">
    <property type="entry name" value="RT_dom"/>
</dbReference>
<dbReference type="InterPro" id="IPR036691">
    <property type="entry name" value="Endo/exonu/phosph_ase_sf"/>
</dbReference>
<dbReference type="PANTHER" id="PTHR31635">
    <property type="entry name" value="REVERSE TRANSCRIPTASE DOMAIN-CONTAINING PROTEIN-RELATED"/>
    <property type="match status" value="1"/>
</dbReference>
<dbReference type="GeneTree" id="ENSGT01150000286916"/>
<dbReference type="CDD" id="cd09076">
    <property type="entry name" value="L1-EN"/>
    <property type="match status" value="1"/>
</dbReference>
<dbReference type="Gene3D" id="3.60.10.10">
    <property type="entry name" value="Endonuclease/exonuclease/phosphatase"/>
    <property type="match status" value="1"/>
</dbReference>
<dbReference type="CDD" id="cd01650">
    <property type="entry name" value="RT_nLTR_like"/>
    <property type="match status" value="1"/>
</dbReference>
<reference evidence="2" key="2">
    <citation type="submission" date="2025-08" db="UniProtKB">
        <authorList>
            <consortium name="Ensembl"/>
        </authorList>
    </citation>
    <scope>IDENTIFICATION</scope>
</reference>
<dbReference type="Proteomes" id="UP000472272">
    <property type="component" value="Chromosome 13"/>
</dbReference>